<evidence type="ECO:0000256" key="2">
    <source>
        <dbReference type="ARBA" id="ARBA00023237"/>
    </source>
</evidence>
<comment type="caution">
    <text evidence="4">The sequence shown here is derived from an EMBL/GenBank/DDBJ whole genome shotgun (WGS) entry which is preliminary data.</text>
</comment>
<comment type="subcellular location">
    <subcellularLocation>
        <location evidence="1">Cell outer membrane</location>
    </subcellularLocation>
</comment>
<evidence type="ECO:0000256" key="3">
    <source>
        <dbReference type="SAM" id="Phobius"/>
    </source>
</evidence>
<dbReference type="RefSeq" id="WP_219759878.1">
    <property type="nucleotide sequence ID" value="NZ_JAHXRS010000017.1"/>
</dbReference>
<evidence type="ECO:0000256" key="1">
    <source>
        <dbReference type="ARBA" id="ARBA00004442"/>
    </source>
</evidence>
<keyword evidence="3" id="KW-1133">Transmembrane helix</keyword>
<name>A0ABS6ZZ83_9DEIN</name>
<evidence type="ECO:0000313" key="5">
    <source>
        <dbReference type="Proteomes" id="UP000724268"/>
    </source>
</evidence>
<dbReference type="EMBL" id="JAHXRS010000017">
    <property type="protein sequence ID" value="MBW6395369.1"/>
    <property type="molecule type" value="Genomic_DNA"/>
</dbReference>
<evidence type="ECO:0000313" key="4">
    <source>
        <dbReference type="EMBL" id="MBW6395369.1"/>
    </source>
</evidence>
<protein>
    <submittedName>
        <fullName evidence="4">Prepilin-type N-terminal cleavage/methylation domain-containing protein</fullName>
    </submittedName>
</protein>
<proteinExistence type="predicted"/>
<gene>
    <name evidence="4" type="ORF">KZX47_09440</name>
</gene>
<sequence>MSSPGRWSSVKGRGFSLVEVLLAMALLVGIFWLAVRYFTHSSELARETQIRSELQDRVRMVMQVVSGDLQMAGARYWNSGDQNKGFSLPTGKVLRGNNDGAKDSLSLYYVTSLRNNTEACRRVDYDFVADTLRRSDVNATPSTGNDCTEPAPSYQPLAEGILALDIVYLCSNGVKVNEPDCGADAYPRSAIVEVVGYSLNPIKTMGPQNLITVSNESLSCPAGRGCYALRQEVLMPNLKPLPQ</sequence>
<organism evidence="4 5">
    <name type="scientific">Thermus brevis</name>
    <dbReference type="NCBI Taxonomy" id="2862456"/>
    <lineage>
        <taxon>Bacteria</taxon>
        <taxon>Thermotogati</taxon>
        <taxon>Deinococcota</taxon>
        <taxon>Deinococci</taxon>
        <taxon>Thermales</taxon>
        <taxon>Thermaceae</taxon>
        <taxon>Thermus</taxon>
    </lineage>
</organism>
<accession>A0ABS6ZZ83</accession>
<keyword evidence="3" id="KW-0812">Transmembrane</keyword>
<dbReference type="NCBIfam" id="TIGR02532">
    <property type="entry name" value="IV_pilin_GFxxxE"/>
    <property type="match status" value="1"/>
</dbReference>
<keyword evidence="2" id="KW-0998">Cell outer membrane</keyword>
<dbReference type="Proteomes" id="UP000724268">
    <property type="component" value="Unassembled WGS sequence"/>
</dbReference>
<dbReference type="InterPro" id="IPR012902">
    <property type="entry name" value="N_methyl_site"/>
</dbReference>
<reference evidence="4 5" key="1">
    <citation type="submission" date="2021-07" db="EMBL/GenBank/DDBJ databases">
        <title>Thermus aquaticus gen. n. and sp. n., a nonsporulating extreme thermophile.</title>
        <authorList>
            <person name="Hu C.-J."/>
            <person name="Li W.-J."/>
            <person name="Xian W.-D."/>
        </authorList>
    </citation>
    <scope>NUCLEOTIDE SEQUENCE [LARGE SCALE GENOMIC DNA]</scope>
    <source>
        <strain evidence="4 5">SYSU G05001</strain>
    </source>
</reference>
<feature type="transmembrane region" description="Helical" evidence="3">
    <location>
        <begin position="20"/>
        <end position="39"/>
    </location>
</feature>
<keyword evidence="5" id="KW-1185">Reference proteome</keyword>
<keyword evidence="3" id="KW-0472">Membrane</keyword>